<keyword evidence="2" id="KW-1185">Reference proteome</keyword>
<evidence type="ECO:0000313" key="2">
    <source>
        <dbReference type="Proteomes" id="UP000828390"/>
    </source>
</evidence>
<dbReference type="AlphaFoldDB" id="A0A9D4G2M0"/>
<sequence>MDDESQSQLKAVRPKTIISTRTTTTIGASNGLTMYETVETAHAATEMRKCNLSILGNIKDVKDWLWAEATDV</sequence>
<reference evidence="1" key="1">
    <citation type="journal article" date="2019" name="bioRxiv">
        <title>The Genome of the Zebra Mussel, Dreissena polymorpha: A Resource for Invasive Species Research.</title>
        <authorList>
            <person name="McCartney M.A."/>
            <person name="Auch B."/>
            <person name="Kono T."/>
            <person name="Mallez S."/>
            <person name="Zhang Y."/>
            <person name="Obille A."/>
            <person name="Becker A."/>
            <person name="Abrahante J.E."/>
            <person name="Garbe J."/>
            <person name="Badalamenti J.P."/>
            <person name="Herman A."/>
            <person name="Mangelson H."/>
            <person name="Liachko I."/>
            <person name="Sullivan S."/>
            <person name="Sone E.D."/>
            <person name="Koren S."/>
            <person name="Silverstein K.A.T."/>
            <person name="Beckman K.B."/>
            <person name="Gohl D.M."/>
        </authorList>
    </citation>
    <scope>NUCLEOTIDE SEQUENCE</scope>
    <source>
        <strain evidence="1">Duluth1</strain>
        <tissue evidence="1">Whole animal</tissue>
    </source>
</reference>
<proteinExistence type="predicted"/>
<protein>
    <submittedName>
        <fullName evidence="1">Uncharacterized protein</fullName>
    </submittedName>
</protein>
<name>A0A9D4G2M0_DREPO</name>
<accession>A0A9D4G2M0</accession>
<gene>
    <name evidence="1" type="ORF">DPMN_137464</name>
</gene>
<evidence type="ECO:0000313" key="1">
    <source>
        <dbReference type="EMBL" id="KAH3809101.1"/>
    </source>
</evidence>
<comment type="caution">
    <text evidence="1">The sequence shown here is derived from an EMBL/GenBank/DDBJ whole genome shotgun (WGS) entry which is preliminary data.</text>
</comment>
<dbReference type="EMBL" id="JAIWYP010000006">
    <property type="protein sequence ID" value="KAH3809101.1"/>
    <property type="molecule type" value="Genomic_DNA"/>
</dbReference>
<organism evidence="1 2">
    <name type="scientific">Dreissena polymorpha</name>
    <name type="common">Zebra mussel</name>
    <name type="synonym">Mytilus polymorpha</name>
    <dbReference type="NCBI Taxonomy" id="45954"/>
    <lineage>
        <taxon>Eukaryota</taxon>
        <taxon>Metazoa</taxon>
        <taxon>Spiralia</taxon>
        <taxon>Lophotrochozoa</taxon>
        <taxon>Mollusca</taxon>
        <taxon>Bivalvia</taxon>
        <taxon>Autobranchia</taxon>
        <taxon>Heteroconchia</taxon>
        <taxon>Euheterodonta</taxon>
        <taxon>Imparidentia</taxon>
        <taxon>Neoheterodontei</taxon>
        <taxon>Myida</taxon>
        <taxon>Dreissenoidea</taxon>
        <taxon>Dreissenidae</taxon>
        <taxon>Dreissena</taxon>
    </lineage>
</organism>
<dbReference type="Proteomes" id="UP000828390">
    <property type="component" value="Unassembled WGS sequence"/>
</dbReference>
<reference evidence="1" key="2">
    <citation type="submission" date="2020-11" db="EMBL/GenBank/DDBJ databases">
        <authorList>
            <person name="McCartney M.A."/>
            <person name="Auch B."/>
            <person name="Kono T."/>
            <person name="Mallez S."/>
            <person name="Becker A."/>
            <person name="Gohl D.M."/>
            <person name="Silverstein K.A.T."/>
            <person name="Koren S."/>
            <person name="Bechman K.B."/>
            <person name="Herman A."/>
            <person name="Abrahante J.E."/>
            <person name="Garbe J."/>
        </authorList>
    </citation>
    <scope>NUCLEOTIDE SEQUENCE</scope>
    <source>
        <strain evidence="1">Duluth1</strain>
        <tissue evidence="1">Whole animal</tissue>
    </source>
</reference>